<dbReference type="InterPro" id="IPR010264">
    <property type="entry name" value="Self-incomp_S1"/>
</dbReference>
<evidence type="ECO:0000256" key="1">
    <source>
        <dbReference type="ARBA" id="ARBA00004613"/>
    </source>
</evidence>
<evidence type="ECO:0000256" key="2">
    <source>
        <dbReference type="ARBA" id="ARBA00005581"/>
    </source>
</evidence>
<dbReference type="GO" id="GO:0060320">
    <property type="term" value="P:rejection of self pollen"/>
    <property type="evidence" value="ECO:0007669"/>
    <property type="project" value="UniProtKB-KW"/>
</dbReference>
<keyword evidence="8" id="KW-1185">Reference proteome</keyword>
<name>A0A9K3HYZ7_HELAN</name>
<protein>
    <recommendedName>
        <fullName evidence="6">S-protein homolog</fullName>
    </recommendedName>
</protein>
<dbReference type="PANTHER" id="PTHR31232">
    <property type="match status" value="1"/>
</dbReference>
<dbReference type="Gramene" id="mRNA:HanXRQr2_Chr10g0451501">
    <property type="protein sequence ID" value="CDS:HanXRQr2_Chr10g0451501.1"/>
    <property type="gene ID" value="HanXRQr2_Chr10g0451501"/>
</dbReference>
<reference evidence="7" key="1">
    <citation type="journal article" date="2017" name="Nature">
        <title>The sunflower genome provides insights into oil metabolism, flowering and Asterid evolution.</title>
        <authorList>
            <person name="Badouin H."/>
            <person name="Gouzy J."/>
            <person name="Grassa C.J."/>
            <person name="Murat F."/>
            <person name="Staton S.E."/>
            <person name="Cottret L."/>
            <person name="Lelandais-Briere C."/>
            <person name="Owens G.L."/>
            <person name="Carrere S."/>
            <person name="Mayjonade B."/>
            <person name="Legrand L."/>
            <person name="Gill N."/>
            <person name="Kane N.C."/>
            <person name="Bowers J.E."/>
            <person name="Hubner S."/>
            <person name="Bellec A."/>
            <person name="Berard A."/>
            <person name="Berges H."/>
            <person name="Blanchet N."/>
            <person name="Boniface M.C."/>
            <person name="Brunel D."/>
            <person name="Catrice O."/>
            <person name="Chaidir N."/>
            <person name="Claudel C."/>
            <person name="Donnadieu C."/>
            <person name="Faraut T."/>
            <person name="Fievet G."/>
            <person name="Helmstetter N."/>
            <person name="King M."/>
            <person name="Knapp S.J."/>
            <person name="Lai Z."/>
            <person name="Le Paslier M.C."/>
            <person name="Lippi Y."/>
            <person name="Lorenzon L."/>
            <person name="Mandel J.R."/>
            <person name="Marage G."/>
            <person name="Marchand G."/>
            <person name="Marquand E."/>
            <person name="Bret-Mestries E."/>
            <person name="Morien E."/>
            <person name="Nambeesan S."/>
            <person name="Nguyen T."/>
            <person name="Pegot-Espagnet P."/>
            <person name="Pouilly N."/>
            <person name="Raftis F."/>
            <person name="Sallet E."/>
            <person name="Schiex T."/>
            <person name="Thomas J."/>
            <person name="Vandecasteele C."/>
            <person name="Vares D."/>
            <person name="Vear F."/>
            <person name="Vautrin S."/>
            <person name="Crespi M."/>
            <person name="Mangin B."/>
            <person name="Burke J.M."/>
            <person name="Salse J."/>
            <person name="Munos S."/>
            <person name="Vincourt P."/>
            <person name="Rieseberg L.H."/>
            <person name="Langlade N.B."/>
        </authorList>
    </citation>
    <scope>NUCLEOTIDE SEQUENCE</scope>
    <source>
        <tissue evidence="7">Leaves</tissue>
    </source>
</reference>
<accession>A0A9K3HYZ7</accession>
<gene>
    <name evidence="7" type="ORF">HanXRQr2_Chr10g0451501</name>
</gene>
<evidence type="ECO:0000256" key="3">
    <source>
        <dbReference type="ARBA" id="ARBA00022471"/>
    </source>
</evidence>
<feature type="chain" id="PRO_5039961061" description="S-protein homolog" evidence="6">
    <location>
        <begin position="21"/>
        <end position="149"/>
    </location>
</feature>
<evidence type="ECO:0000256" key="5">
    <source>
        <dbReference type="ARBA" id="ARBA00022729"/>
    </source>
</evidence>
<dbReference type="GO" id="GO:0005576">
    <property type="term" value="C:extracellular region"/>
    <property type="evidence" value="ECO:0007669"/>
    <property type="project" value="UniProtKB-SubCell"/>
</dbReference>
<sequence>MGKLLFLFILSLNLCYAPYANVVGNYDNFSCITWKVVVHIQSEVNNLRFHCHSKDDDFGNVTRNAGEEYQIRFCLDFFRRSLFTCHFNWESKQQEFYVYHEAPLNRTNPYCIRLTLNMECYWRVENNGFYIPQTFLPQPGDWVKKFDWN</sequence>
<dbReference type="Pfam" id="PF05938">
    <property type="entry name" value="Self-incomp_S1"/>
    <property type="match status" value="1"/>
</dbReference>
<organism evidence="7 8">
    <name type="scientific">Helianthus annuus</name>
    <name type="common">Common sunflower</name>
    <dbReference type="NCBI Taxonomy" id="4232"/>
    <lineage>
        <taxon>Eukaryota</taxon>
        <taxon>Viridiplantae</taxon>
        <taxon>Streptophyta</taxon>
        <taxon>Embryophyta</taxon>
        <taxon>Tracheophyta</taxon>
        <taxon>Spermatophyta</taxon>
        <taxon>Magnoliopsida</taxon>
        <taxon>eudicotyledons</taxon>
        <taxon>Gunneridae</taxon>
        <taxon>Pentapetalae</taxon>
        <taxon>asterids</taxon>
        <taxon>campanulids</taxon>
        <taxon>Asterales</taxon>
        <taxon>Asteraceae</taxon>
        <taxon>Asteroideae</taxon>
        <taxon>Heliantheae alliance</taxon>
        <taxon>Heliantheae</taxon>
        <taxon>Helianthus</taxon>
    </lineage>
</organism>
<dbReference type="PANTHER" id="PTHR31232:SF155">
    <property type="entry name" value="PLANT SELF-INCOMPATIBILITY PROTEIN S1 FAMILY"/>
    <property type="match status" value="1"/>
</dbReference>
<evidence type="ECO:0000256" key="6">
    <source>
        <dbReference type="RuleBase" id="RU367044"/>
    </source>
</evidence>
<reference evidence="7" key="2">
    <citation type="submission" date="2020-06" db="EMBL/GenBank/DDBJ databases">
        <title>Helianthus annuus Genome sequencing and assembly Release 2.</title>
        <authorList>
            <person name="Gouzy J."/>
            <person name="Langlade N."/>
            <person name="Munos S."/>
        </authorList>
    </citation>
    <scope>NUCLEOTIDE SEQUENCE</scope>
    <source>
        <tissue evidence="7">Leaves</tissue>
    </source>
</reference>
<keyword evidence="4 6" id="KW-0964">Secreted</keyword>
<comment type="similarity">
    <text evidence="2 6">Belongs to the plant self-incompatibility (S1) protein family.</text>
</comment>
<evidence type="ECO:0000313" key="8">
    <source>
        <dbReference type="Proteomes" id="UP000215914"/>
    </source>
</evidence>
<dbReference type="AlphaFoldDB" id="A0A9K3HYZ7"/>
<feature type="signal peptide" evidence="6">
    <location>
        <begin position="1"/>
        <end position="20"/>
    </location>
</feature>
<keyword evidence="3 6" id="KW-0713">Self-incompatibility</keyword>
<dbReference type="Proteomes" id="UP000215914">
    <property type="component" value="Unassembled WGS sequence"/>
</dbReference>
<evidence type="ECO:0000313" key="7">
    <source>
        <dbReference type="EMBL" id="KAF5787329.1"/>
    </source>
</evidence>
<comment type="subcellular location">
    <subcellularLocation>
        <location evidence="1 6">Secreted</location>
    </subcellularLocation>
</comment>
<evidence type="ECO:0000256" key="4">
    <source>
        <dbReference type="ARBA" id="ARBA00022525"/>
    </source>
</evidence>
<dbReference type="EMBL" id="MNCJ02000325">
    <property type="protein sequence ID" value="KAF5787329.1"/>
    <property type="molecule type" value="Genomic_DNA"/>
</dbReference>
<keyword evidence="5 6" id="KW-0732">Signal</keyword>
<comment type="caution">
    <text evidence="7">The sequence shown here is derived from an EMBL/GenBank/DDBJ whole genome shotgun (WGS) entry which is preliminary data.</text>
</comment>
<proteinExistence type="inferred from homology"/>